<keyword evidence="3 7" id="KW-0329">Glyoxylate bypass</keyword>
<dbReference type="EC" id="2.3.3.9" evidence="2 7"/>
<reference evidence="12" key="1">
    <citation type="journal article" date="2019" name="Int. J. Syst. Evol. Microbiol.">
        <title>The Global Catalogue of Microorganisms (GCM) 10K type strain sequencing project: providing services to taxonomists for standard genome sequencing and annotation.</title>
        <authorList>
            <consortium name="The Broad Institute Genomics Platform"/>
            <consortium name="The Broad Institute Genome Sequencing Center for Infectious Disease"/>
            <person name="Wu L."/>
            <person name="Ma J."/>
        </authorList>
    </citation>
    <scope>NUCLEOTIDE SEQUENCE [LARGE SCALE GENOMIC DNA]</scope>
    <source>
        <strain evidence="12">CGMCC 1.12942</strain>
    </source>
</reference>
<gene>
    <name evidence="11" type="primary">aceB</name>
    <name evidence="11" type="ORF">ACFQNG_16845</name>
</gene>
<sequence length="529" mass="59798">MLRNISCPPNVEIKGPITDAYAEVLTVPALQFIADLTRRFRHHREQLLHNRKERLVKLAKELPNFLSDTQSIREGDWSIAPLPQDLLDRRVEITGPAGDRKMVINALNSGAQGFMADFEDANSPTWHNTIQGQINLRDAIRGTLTYMSPQGKWYKVKSDPAVLHVRPRGWHLDEKHILVDGKPVPASLFDFGLYFYHNAKALVAQGTGPYFYLPKLESHLEARLWNEVFLYAQEVKGLKPGTIKATVLIETILAAFEMEEILYELKDHSAGLNCGRWDYIFSYMKHLQNHRAILLPDRSLVTMTTPFMKAYTQLAIQTCHKRKAPCIGGMAAHIPSRQNPEATERAFALVQADKEREAKAGHDGTWVAHPGLVQIARDVFDRLMPQANQIDRPLEEVTITQADLLRVPTGPITEDGLRTNIRVGIHYMAAWLNGSGAVAIDNLMEDAATAEISRAQVWQWLRHPEAQLEDGRPITKELYQQLLQEEAARLHQKLGSSHRLDVAIPLFSELVLSDEFVEFLTLPGYALLD</sequence>
<evidence type="ECO:0000313" key="11">
    <source>
        <dbReference type="EMBL" id="MFC7442742.1"/>
    </source>
</evidence>
<dbReference type="InterPro" id="IPR044856">
    <property type="entry name" value="Malate_synth_C_sf"/>
</dbReference>
<dbReference type="InterPro" id="IPR046363">
    <property type="entry name" value="MS_N_TIM-barrel_dom"/>
</dbReference>
<dbReference type="RefSeq" id="WP_379866826.1">
    <property type="nucleotide sequence ID" value="NZ_JBHTBW010000061.1"/>
</dbReference>
<dbReference type="Pfam" id="PF20659">
    <property type="entry name" value="MS_C"/>
    <property type="match status" value="1"/>
</dbReference>
<comment type="caution">
    <text evidence="11">The sequence shown here is derived from an EMBL/GenBank/DDBJ whole genome shotgun (WGS) entry which is preliminary data.</text>
</comment>
<proteinExistence type="inferred from homology"/>
<dbReference type="InterPro" id="IPR048355">
    <property type="entry name" value="MS_C"/>
</dbReference>
<dbReference type="InterPro" id="IPR006252">
    <property type="entry name" value="Malate_synthA"/>
</dbReference>
<comment type="similarity">
    <text evidence="1 7">Belongs to the malate synthase family.</text>
</comment>
<evidence type="ECO:0000256" key="3">
    <source>
        <dbReference type="ARBA" id="ARBA00022435"/>
    </source>
</evidence>
<evidence type="ECO:0000256" key="7">
    <source>
        <dbReference type="RuleBase" id="RU000555"/>
    </source>
</evidence>
<organism evidence="11 12">
    <name type="scientific">Laceyella putida</name>
    <dbReference type="NCBI Taxonomy" id="110101"/>
    <lineage>
        <taxon>Bacteria</taxon>
        <taxon>Bacillati</taxon>
        <taxon>Bacillota</taxon>
        <taxon>Bacilli</taxon>
        <taxon>Bacillales</taxon>
        <taxon>Thermoactinomycetaceae</taxon>
        <taxon>Laceyella</taxon>
    </lineage>
</organism>
<evidence type="ECO:0000256" key="5">
    <source>
        <dbReference type="ARBA" id="ARBA00022679"/>
    </source>
</evidence>
<protein>
    <recommendedName>
        <fullName evidence="2 7">Malate synthase</fullName>
        <ecNumber evidence="2 7">2.3.3.9</ecNumber>
    </recommendedName>
</protein>
<evidence type="ECO:0000256" key="4">
    <source>
        <dbReference type="ARBA" id="ARBA00022532"/>
    </source>
</evidence>
<dbReference type="Proteomes" id="UP001596500">
    <property type="component" value="Unassembled WGS sequence"/>
</dbReference>
<comment type="catalytic activity">
    <reaction evidence="6 7">
        <text>glyoxylate + acetyl-CoA + H2O = (S)-malate + CoA + H(+)</text>
        <dbReference type="Rhea" id="RHEA:18181"/>
        <dbReference type="ChEBI" id="CHEBI:15377"/>
        <dbReference type="ChEBI" id="CHEBI:15378"/>
        <dbReference type="ChEBI" id="CHEBI:15589"/>
        <dbReference type="ChEBI" id="CHEBI:36655"/>
        <dbReference type="ChEBI" id="CHEBI:57287"/>
        <dbReference type="ChEBI" id="CHEBI:57288"/>
        <dbReference type="EC" id="2.3.3.9"/>
    </reaction>
</comment>
<keyword evidence="12" id="KW-1185">Reference proteome</keyword>
<feature type="domain" description="Malate synthase N-terminal" evidence="9">
    <location>
        <begin position="11"/>
        <end position="70"/>
    </location>
</feature>
<feature type="domain" description="Malate synthase TIM barrel" evidence="8">
    <location>
        <begin position="163"/>
        <end position="406"/>
    </location>
</feature>
<dbReference type="InterPro" id="IPR011076">
    <property type="entry name" value="Malate_synth_sf"/>
</dbReference>
<keyword evidence="5 7" id="KW-0808">Transferase</keyword>
<name>A0ABW2RPP9_9BACL</name>
<dbReference type="InterPro" id="IPR001465">
    <property type="entry name" value="Malate_synthase_TIM"/>
</dbReference>
<dbReference type="EMBL" id="JBHTBW010000061">
    <property type="protein sequence ID" value="MFC7442742.1"/>
    <property type="molecule type" value="Genomic_DNA"/>
</dbReference>
<accession>A0ABW2RPP9</accession>
<dbReference type="InterPro" id="IPR048356">
    <property type="entry name" value="MS_N"/>
</dbReference>
<dbReference type="SUPFAM" id="SSF51645">
    <property type="entry name" value="Malate synthase G"/>
    <property type="match status" value="1"/>
</dbReference>
<evidence type="ECO:0000256" key="1">
    <source>
        <dbReference type="ARBA" id="ARBA00006394"/>
    </source>
</evidence>
<dbReference type="Gene3D" id="3.20.20.360">
    <property type="entry name" value="Malate synthase, domain 3"/>
    <property type="match status" value="1"/>
</dbReference>
<dbReference type="PIRSF" id="PIRSF001363">
    <property type="entry name" value="Malate_synth"/>
    <property type="match status" value="1"/>
</dbReference>
<evidence type="ECO:0000256" key="2">
    <source>
        <dbReference type="ARBA" id="ARBA00012636"/>
    </source>
</evidence>
<evidence type="ECO:0000313" key="12">
    <source>
        <dbReference type="Proteomes" id="UP001596500"/>
    </source>
</evidence>
<dbReference type="GO" id="GO:0004474">
    <property type="term" value="F:malate synthase activity"/>
    <property type="evidence" value="ECO:0007669"/>
    <property type="project" value="UniProtKB-EC"/>
</dbReference>
<dbReference type="PANTHER" id="PTHR42902:SF1">
    <property type="entry name" value="MALATE SYNTHASE 1-RELATED"/>
    <property type="match status" value="1"/>
</dbReference>
<evidence type="ECO:0000256" key="6">
    <source>
        <dbReference type="ARBA" id="ARBA00047918"/>
    </source>
</evidence>
<keyword evidence="4 7" id="KW-0816">Tricarboxylic acid cycle</keyword>
<dbReference type="Pfam" id="PF01274">
    <property type="entry name" value="MS_TIM-barrel"/>
    <property type="match status" value="1"/>
</dbReference>
<dbReference type="PROSITE" id="PS00510">
    <property type="entry name" value="MALATE_SYNTHASE"/>
    <property type="match status" value="1"/>
</dbReference>
<feature type="domain" description="Malate synthase C-terminal" evidence="10">
    <location>
        <begin position="412"/>
        <end position="527"/>
    </location>
</feature>
<evidence type="ECO:0000259" key="8">
    <source>
        <dbReference type="Pfam" id="PF01274"/>
    </source>
</evidence>
<dbReference type="Gene3D" id="1.20.1220.12">
    <property type="entry name" value="Malate synthase, domain III"/>
    <property type="match status" value="1"/>
</dbReference>
<dbReference type="InterPro" id="IPR019830">
    <property type="entry name" value="Malate_synthase_CS"/>
</dbReference>
<dbReference type="Pfam" id="PF20656">
    <property type="entry name" value="MS_N"/>
    <property type="match status" value="1"/>
</dbReference>
<dbReference type="PANTHER" id="PTHR42902">
    <property type="entry name" value="MALATE SYNTHASE"/>
    <property type="match status" value="1"/>
</dbReference>
<evidence type="ECO:0000259" key="10">
    <source>
        <dbReference type="Pfam" id="PF20659"/>
    </source>
</evidence>
<dbReference type="CDD" id="cd00727">
    <property type="entry name" value="malate_synt_A"/>
    <property type="match status" value="1"/>
</dbReference>
<keyword evidence="11" id="KW-0012">Acyltransferase</keyword>
<dbReference type="NCBIfam" id="TIGR01344">
    <property type="entry name" value="malate_syn_A"/>
    <property type="match status" value="1"/>
</dbReference>
<comment type="pathway">
    <text evidence="7">Carbohydrate metabolism; glyoxylate cycle; (S)-malate from isocitrate: step 2/2.</text>
</comment>
<evidence type="ECO:0000259" key="9">
    <source>
        <dbReference type="Pfam" id="PF20656"/>
    </source>
</evidence>